<keyword evidence="3" id="KW-1185">Reference proteome</keyword>
<evidence type="ECO:0008006" key="4">
    <source>
        <dbReference type="Google" id="ProtNLM"/>
    </source>
</evidence>
<organism evidence="2 3">
    <name type="scientific">Caballeronia choica</name>
    <dbReference type="NCBI Taxonomy" id="326476"/>
    <lineage>
        <taxon>Bacteria</taxon>
        <taxon>Pseudomonadati</taxon>
        <taxon>Pseudomonadota</taxon>
        <taxon>Betaproteobacteria</taxon>
        <taxon>Burkholderiales</taxon>
        <taxon>Burkholderiaceae</taxon>
        <taxon>Caballeronia</taxon>
    </lineage>
</organism>
<evidence type="ECO:0000313" key="3">
    <source>
        <dbReference type="Proteomes" id="UP000054770"/>
    </source>
</evidence>
<protein>
    <recommendedName>
        <fullName evidence="4">Lipoprotein</fullName>
    </recommendedName>
</protein>
<gene>
    <name evidence="2" type="ORF">AWB68_05502</name>
</gene>
<accession>A0A158KCD0</accession>
<evidence type="ECO:0000313" key="2">
    <source>
        <dbReference type="EMBL" id="SAL78808.1"/>
    </source>
</evidence>
<proteinExistence type="predicted"/>
<reference evidence="2" key="1">
    <citation type="submission" date="2016-01" db="EMBL/GenBank/DDBJ databases">
        <authorList>
            <person name="Peeters C."/>
        </authorList>
    </citation>
    <scope>NUCLEOTIDE SEQUENCE [LARGE SCALE GENOMIC DNA]</scope>
    <source>
        <strain evidence="2">LMG 22940</strain>
    </source>
</reference>
<comment type="caution">
    <text evidence="2">The sequence shown here is derived from an EMBL/GenBank/DDBJ whole genome shotgun (WGS) entry which is preliminary data.</text>
</comment>
<keyword evidence="1" id="KW-0732">Signal</keyword>
<feature type="signal peptide" evidence="1">
    <location>
        <begin position="1"/>
        <end position="35"/>
    </location>
</feature>
<evidence type="ECO:0000256" key="1">
    <source>
        <dbReference type="SAM" id="SignalP"/>
    </source>
</evidence>
<name>A0A158KCD0_9BURK</name>
<feature type="chain" id="PRO_5011120171" description="Lipoprotein" evidence="1">
    <location>
        <begin position="36"/>
        <end position="229"/>
    </location>
</feature>
<dbReference type="OrthoDB" id="9129186at2"/>
<dbReference type="Pfam" id="PF11769">
    <property type="entry name" value="DUF3313"/>
    <property type="match status" value="1"/>
</dbReference>
<sequence length="229" mass="24579">MKRRLQSPAVLPGLTVALMFALTLALTFTCSAARADGLIPPDVRLVPVVQFPGTTGYIAPDYDTRRAALHSVYLAPIEIFLAPDSPYKGIEPTQMAALTSAFADILRDEVLNSANVVDTPQPDSMVVQIALTDVRLAKRSFRPRDITPVGIVINGVKRVAGISKVSLTTMTVQALGLSPDGETLLFAINNPPPPGDAEPEPVRLDEVPALLGKKAKRLQSAFVAIRDHH</sequence>
<dbReference type="EMBL" id="FCON02000080">
    <property type="protein sequence ID" value="SAL78808.1"/>
    <property type="molecule type" value="Genomic_DNA"/>
</dbReference>
<dbReference type="RefSeq" id="WP_087647532.1">
    <property type="nucleotide sequence ID" value="NZ_FCON02000080.1"/>
</dbReference>
<dbReference type="Proteomes" id="UP000054770">
    <property type="component" value="Unassembled WGS sequence"/>
</dbReference>
<dbReference type="AlphaFoldDB" id="A0A158KCD0"/>
<dbReference type="InterPro" id="IPR021747">
    <property type="entry name" value="DUF3313"/>
</dbReference>